<dbReference type="InterPro" id="IPR052563">
    <property type="entry name" value="FliK"/>
</dbReference>
<name>A0ABQ6ZEW6_9GAMM</name>
<dbReference type="Gene3D" id="3.30.750.140">
    <property type="match status" value="1"/>
</dbReference>
<proteinExistence type="predicted"/>
<reference evidence="3 4" key="1">
    <citation type="submission" date="2017-10" db="EMBL/GenBank/DDBJ databases">
        <title>Whole genome sequencing of members of genus Pseudoxanthomonas.</title>
        <authorList>
            <person name="Kumar S."/>
            <person name="Bansal K."/>
            <person name="Kaur A."/>
            <person name="Patil P."/>
            <person name="Sharma S."/>
            <person name="Patil P.B."/>
        </authorList>
    </citation>
    <scope>NUCLEOTIDE SEQUENCE [LARGE SCALE GENOMIC DNA]</scope>
    <source>
        <strain evidence="3 4">DSM 17109</strain>
    </source>
</reference>
<feature type="domain" description="Flagellar hook-length control protein-like C-terminal" evidence="2">
    <location>
        <begin position="281"/>
        <end position="361"/>
    </location>
</feature>
<feature type="compositionally biased region" description="Basic and acidic residues" evidence="1">
    <location>
        <begin position="31"/>
        <end position="87"/>
    </location>
</feature>
<evidence type="ECO:0000313" key="4">
    <source>
        <dbReference type="Proteomes" id="UP000781710"/>
    </source>
</evidence>
<comment type="caution">
    <text evidence="3">The sequence shown here is derived from an EMBL/GenBank/DDBJ whole genome shotgun (WGS) entry which is preliminary data.</text>
</comment>
<feature type="region of interest" description="Disordered" evidence="1">
    <location>
        <begin position="1"/>
        <end position="94"/>
    </location>
</feature>
<dbReference type="EMBL" id="PDWW01000021">
    <property type="protein sequence ID" value="KAF1724048.1"/>
    <property type="molecule type" value="Genomic_DNA"/>
</dbReference>
<dbReference type="InterPro" id="IPR021136">
    <property type="entry name" value="Flagellar_hook_control-like_C"/>
</dbReference>
<evidence type="ECO:0000259" key="2">
    <source>
        <dbReference type="Pfam" id="PF02120"/>
    </source>
</evidence>
<dbReference type="Pfam" id="PF02120">
    <property type="entry name" value="Flg_hook"/>
    <property type="match status" value="1"/>
</dbReference>
<dbReference type="RefSeq" id="WP_162338477.1">
    <property type="nucleotide sequence ID" value="NZ_JBHSRQ010000011.1"/>
</dbReference>
<keyword evidence="4" id="KW-1185">Reference proteome</keyword>
<dbReference type="PANTHER" id="PTHR37533:SF2">
    <property type="entry name" value="FLAGELLAR HOOK-LENGTH CONTROL PROTEIN"/>
    <property type="match status" value="1"/>
</dbReference>
<organism evidence="3 4">
    <name type="scientific">Pseudoxanthomonas japonensis</name>
    <dbReference type="NCBI Taxonomy" id="69284"/>
    <lineage>
        <taxon>Bacteria</taxon>
        <taxon>Pseudomonadati</taxon>
        <taxon>Pseudomonadota</taxon>
        <taxon>Gammaproteobacteria</taxon>
        <taxon>Lysobacterales</taxon>
        <taxon>Lysobacteraceae</taxon>
        <taxon>Pseudoxanthomonas</taxon>
    </lineage>
</organism>
<feature type="compositionally biased region" description="Polar residues" evidence="1">
    <location>
        <begin position="15"/>
        <end position="27"/>
    </location>
</feature>
<evidence type="ECO:0000313" key="3">
    <source>
        <dbReference type="EMBL" id="KAF1724048.1"/>
    </source>
</evidence>
<dbReference type="Proteomes" id="UP000781710">
    <property type="component" value="Unassembled WGS sequence"/>
</dbReference>
<sequence>MPSPTSALNLAVKSPTPSTAPANQVDTNEAAPKKPAFDDMMRRSGKRDDAARAPHTRNAEAKEPVRQRPDKATAGKPDEATRAPAEDDKAEDATVASAVPPLLMELPPFQAALPADARAAVPTDPLANPLLAGALPAASTPMSADTLLAGARAAVPATLPGAITTADTGQAVATEPTATATPPAATTTEAKAPLQNLLSFAAHLATGQVAAAVPDAINLGRDLVDAFRSEDGDAPAPTGNLLAGVGASNQALGLSRNETVNAMEAPSADLQGGHFDEDIGDAVRWMADQKIGHAHIKVTPNDLGTVEIRLRLEGDRVHADFTSAQAEVRQALESSLPRLRDMLGQHGFQLAHADVGQQHAPPSQGGGGARIGEGNGDSAEPAIETPRTVRMTARGLVDAYA</sequence>
<feature type="compositionally biased region" description="Gly residues" evidence="1">
    <location>
        <begin position="364"/>
        <end position="375"/>
    </location>
</feature>
<feature type="region of interest" description="Disordered" evidence="1">
    <location>
        <begin position="356"/>
        <end position="388"/>
    </location>
</feature>
<evidence type="ECO:0000256" key="1">
    <source>
        <dbReference type="SAM" id="MobiDB-lite"/>
    </source>
</evidence>
<gene>
    <name evidence="3" type="ORF">CSC78_13955</name>
</gene>
<protein>
    <recommendedName>
        <fullName evidence="2">Flagellar hook-length control protein-like C-terminal domain-containing protein</fullName>
    </recommendedName>
</protein>
<dbReference type="PANTHER" id="PTHR37533">
    <property type="entry name" value="FLAGELLAR HOOK-LENGTH CONTROL PROTEIN"/>
    <property type="match status" value="1"/>
</dbReference>
<accession>A0ABQ6ZEW6</accession>
<dbReference type="CDD" id="cd17470">
    <property type="entry name" value="T3SS_Flik_C"/>
    <property type="match status" value="1"/>
</dbReference>
<dbReference type="InterPro" id="IPR038610">
    <property type="entry name" value="FliK-like_C_sf"/>
</dbReference>